<keyword evidence="3" id="KW-0133">Cell shape</keyword>
<dbReference type="GO" id="GO:0009252">
    <property type="term" value="P:peptidoglycan biosynthetic process"/>
    <property type="evidence" value="ECO:0007669"/>
    <property type="project" value="UniProtKB-KW"/>
</dbReference>
<dbReference type="InterPro" id="IPR003447">
    <property type="entry name" value="FEMABX"/>
</dbReference>
<dbReference type="SUPFAM" id="SSF55729">
    <property type="entry name" value="Acyl-CoA N-acyltransferases (Nat)"/>
    <property type="match status" value="2"/>
</dbReference>
<keyword evidence="6" id="KW-0961">Cell wall biogenesis/degradation</keyword>
<dbReference type="OrthoDB" id="7844032at2"/>
<dbReference type="Gene3D" id="3.40.630.30">
    <property type="match status" value="2"/>
</dbReference>
<dbReference type="EMBL" id="LANJ01000016">
    <property type="protein sequence ID" value="KKC37833.1"/>
    <property type="molecule type" value="Genomic_DNA"/>
</dbReference>
<evidence type="ECO:0000256" key="2">
    <source>
        <dbReference type="ARBA" id="ARBA00022679"/>
    </source>
</evidence>
<feature type="domain" description="BioF2-like acetyltransferase" evidence="7">
    <location>
        <begin position="174"/>
        <end position="304"/>
    </location>
</feature>
<reference evidence="8 9" key="1">
    <citation type="submission" date="2015-03" db="EMBL/GenBank/DDBJ databases">
        <authorList>
            <person name="Lepp D."/>
            <person name="Hassan Y.I."/>
            <person name="Li X.-Z."/>
            <person name="Zhou T."/>
        </authorList>
    </citation>
    <scope>NUCLEOTIDE SEQUENCE [LARGE SCALE GENOMIC DNA]</scope>
    <source>
        <strain evidence="8 9">E84</strain>
    </source>
</reference>
<keyword evidence="5" id="KW-0012">Acyltransferase</keyword>
<evidence type="ECO:0000313" key="9">
    <source>
        <dbReference type="Proteomes" id="UP000033411"/>
    </source>
</evidence>
<evidence type="ECO:0000256" key="4">
    <source>
        <dbReference type="ARBA" id="ARBA00022984"/>
    </source>
</evidence>
<organism evidence="8 9">
    <name type="scientific">Devosia epidermidihirudinis</name>
    <dbReference type="NCBI Taxonomy" id="1293439"/>
    <lineage>
        <taxon>Bacteria</taxon>
        <taxon>Pseudomonadati</taxon>
        <taxon>Pseudomonadota</taxon>
        <taxon>Alphaproteobacteria</taxon>
        <taxon>Hyphomicrobiales</taxon>
        <taxon>Devosiaceae</taxon>
        <taxon>Devosia</taxon>
    </lineage>
</organism>
<dbReference type="PROSITE" id="PS51191">
    <property type="entry name" value="FEMABX"/>
    <property type="match status" value="1"/>
</dbReference>
<evidence type="ECO:0000256" key="1">
    <source>
        <dbReference type="ARBA" id="ARBA00009943"/>
    </source>
</evidence>
<dbReference type="InterPro" id="IPR038740">
    <property type="entry name" value="BioF2-like_GNAT_dom"/>
</dbReference>
<dbReference type="InterPro" id="IPR050644">
    <property type="entry name" value="PG_Glycine_Bridge_Synth"/>
</dbReference>
<keyword evidence="4" id="KW-0573">Peptidoglycan synthesis</keyword>
<dbReference type="AlphaFoldDB" id="A0A0F5QAS2"/>
<protein>
    <recommendedName>
        <fullName evidence="7">BioF2-like acetyltransferase domain-containing protein</fullName>
    </recommendedName>
</protein>
<dbReference type="PANTHER" id="PTHR36174">
    <property type="entry name" value="LIPID II:GLYCINE GLYCYLTRANSFERASE"/>
    <property type="match status" value="1"/>
</dbReference>
<dbReference type="InterPro" id="IPR016181">
    <property type="entry name" value="Acyl_CoA_acyltransferase"/>
</dbReference>
<evidence type="ECO:0000256" key="5">
    <source>
        <dbReference type="ARBA" id="ARBA00023315"/>
    </source>
</evidence>
<dbReference type="GO" id="GO:0008360">
    <property type="term" value="P:regulation of cell shape"/>
    <property type="evidence" value="ECO:0007669"/>
    <property type="project" value="UniProtKB-KW"/>
</dbReference>
<proteinExistence type="inferred from homology"/>
<dbReference type="Proteomes" id="UP000033411">
    <property type="component" value="Unassembled WGS sequence"/>
</dbReference>
<dbReference type="PANTHER" id="PTHR36174:SF1">
    <property type="entry name" value="LIPID II:GLYCINE GLYCYLTRANSFERASE"/>
    <property type="match status" value="1"/>
</dbReference>
<dbReference type="PATRIC" id="fig|1293439.3.peg.1398"/>
<dbReference type="GO" id="GO:0071555">
    <property type="term" value="P:cell wall organization"/>
    <property type="evidence" value="ECO:0007669"/>
    <property type="project" value="UniProtKB-KW"/>
</dbReference>
<keyword evidence="2" id="KW-0808">Transferase</keyword>
<evidence type="ECO:0000313" key="8">
    <source>
        <dbReference type="EMBL" id="KKC37833.1"/>
    </source>
</evidence>
<keyword evidence="9" id="KW-1185">Reference proteome</keyword>
<gene>
    <name evidence="8" type="ORF">WH87_09105</name>
</gene>
<dbReference type="Pfam" id="PF13480">
    <property type="entry name" value="Acetyltransf_6"/>
    <property type="match status" value="1"/>
</dbReference>
<evidence type="ECO:0000256" key="6">
    <source>
        <dbReference type="ARBA" id="ARBA00023316"/>
    </source>
</evidence>
<name>A0A0F5QAS2_9HYPH</name>
<evidence type="ECO:0000256" key="3">
    <source>
        <dbReference type="ARBA" id="ARBA00022960"/>
    </source>
</evidence>
<comment type="caution">
    <text evidence="8">The sequence shown here is derived from an EMBL/GenBank/DDBJ whole genome shotgun (WGS) entry which is preliminary data.</text>
</comment>
<dbReference type="GO" id="GO:0016755">
    <property type="term" value="F:aminoacyltransferase activity"/>
    <property type="evidence" value="ECO:0007669"/>
    <property type="project" value="InterPro"/>
</dbReference>
<evidence type="ECO:0000259" key="7">
    <source>
        <dbReference type="Pfam" id="PF13480"/>
    </source>
</evidence>
<comment type="similarity">
    <text evidence="1">Belongs to the FemABX family.</text>
</comment>
<dbReference type="RefSeq" id="WP_046139408.1">
    <property type="nucleotide sequence ID" value="NZ_LANJ01000016.1"/>
</dbReference>
<sequence length="370" mass="41280">MSTALPELSTPTRRSALQLRHVAPQDWDGYLARMDFVCQEQLYAYARLRYSSLTAEPVVFERDGEVVGGSLVLVRRLPLNLGGIAVTKWGPVLADETAPDAALVYRQMVEALKAEFAERRNMLLSVMARPAVNQDEFDQLLALGFRPGAQLRAPERYFVDVRHDDAGLRAGFAQKWRNRLNKAEASGLVFERATAEQEPEFAALFRTMLERKQYVDHSAYETIPALLNHPIPALRYELFFARHEGKAVAGAVVVKAGRTATYLYGASDDAALPLSAGHFMQYNIIRWLRDNTRTKWYNLGGHDDNEGLRTFKTGLVGKTGAVMAFAPSAQIATHIVPRVLGQAALMARQTVINAKRGLEGWRSRPKKAAR</sequence>
<accession>A0A0F5QAS2</accession>
<dbReference type="STRING" id="1293439.WH87_09105"/>